<dbReference type="Pfam" id="PF04023">
    <property type="entry name" value="FeoA"/>
    <property type="match status" value="1"/>
</dbReference>
<dbReference type="InterPro" id="IPR008988">
    <property type="entry name" value="Transcriptional_repressor_C"/>
</dbReference>
<dbReference type="EMBL" id="DVIQ01000012">
    <property type="protein sequence ID" value="HIS30291.1"/>
    <property type="molecule type" value="Genomic_DNA"/>
</dbReference>
<reference evidence="3" key="2">
    <citation type="journal article" date="2021" name="PeerJ">
        <title>Extensive microbial diversity within the chicken gut microbiome revealed by metagenomics and culture.</title>
        <authorList>
            <person name="Gilroy R."/>
            <person name="Ravi A."/>
            <person name="Getino M."/>
            <person name="Pursley I."/>
            <person name="Horton D.L."/>
            <person name="Alikhan N.F."/>
            <person name="Baker D."/>
            <person name="Gharbi K."/>
            <person name="Hall N."/>
            <person name="Watson M."/>
            <person name="Adriaenssens E.M."/>
            <person name="Foster-Nyarko E."/>
            <person name="Jarju S."/>
            <person name="Secka A."/>
            <person name="Antonio M."/>
            <person name="Oren A."/>
            <person name="Chaudhuri R.R."/>
            <person name="La Ragione R."/>
            <person name="Hildebrand F."/>
            <person name="Pallen M.J."/>
        </authorList>
    </citation>
    <scope>NUCLEOTIDE SEQUENCE</scope>
    <source>
        <strain evidence="3">CHK190-19873</strain>
    </source>
</reference>
<evidence type="ECO:0000256" key="1">
    <source>
        <dbReference type="ARBA" id="ARBA00023004"/>
    </source>
</evidence>
<organism evidence="3 4">
    <name type="scientific">Candidatus Limivivens intestinipullorum</name>
    <dbReference type="NCBI Taxonomy" id="2840858"/>
    <lineage>
        <taxon>Bacteria</taxon>
        <taxon>Bacillati</taxon>
        <taxon>Bacillota</taxon>
        <taxon>Clostridia</taxon>
        <taxon>Lachnospirales</taxon>
        <taxon>Lachnospiraceae</taxon>
        <taxon>Lachnospiraceae incertae sedis</taxon>
        <taxon>Candidatus Limivivens</taxon>
    </lineage>
</organism>
<sequence length="70" mass="7740">MQALTRAGIGDTCTIKWMLVNREIRDFMESLSISEGSEIQIIQKTSGGMVISANSRRLAIGEEIADRIKV</sequence>
<accession>A0A9D1ER98</accession>
<evidence type="ECO:0000313" key="3">
    <source>
        <dbReference type="EMBL" id="HIS30291.1"/>
    </source>
</evidence>
<keyword evidence="1" id="KW-0408">Iron</keyword>
<protein>
    <submittedName>
        <fullName evidence="3">Ferrous iron transport protein A</fullName>
    </submittedName>
</protein>
<name>A0A9D1ER98_9FIRM</name>
<dbReference type="Proteomes" id="UP000823935">
    <property type="component" value="Unassembled WGS sequence"/>
</dbReference>
<dbReference type="Gene3D" id="2.30.30.90">
    <property type="match status" value="1"/>
</dbReference>
<evidence type="ECO:0000313" key="4">
    <source>
        <dbReference type="Proteomes" id="UP000823935"/>
    </source>
</evidence>
<dbReference type="GO" id="GO:0046914">
    <property type="term" value="F:transition metal ion binding"/>
    <property type="evidence" value="ECO:0007669"/>
    <property type="project" value="InterPro"/>
</dbReference>
<feature type="domain" description="Ferrous iron transporter FeoA-like" evidence="2">
    <location>
        <begin position="4"/>
        <end position="70"/>
    </location>
</feature>
<gene>
    <name evidence="3" type="ORF">IAB44_01895</name>
</gene>
<dbReference type="AlphaFoldDB" id="A0A9D1ER98"/>
<evidence type="ECO:0000259" key="2">
    <source>
        <dbReference type="Pfam" id="PF04023"/>
    </source>
</evidence>
<dbReference type="SUPFAM" id="SSF50037">
    <property type="entry name" value="C-terminal domain of transcriptional repressors"/>
    <property type="match status" value="1"/>
</dbReference>
<comment type="caution">
    <text evidence="3">The sequence shown here is derived from an EMBL/GenBank/DDBJ whole genome shotgun (WGS) entry which is preliminary data.</text>
</comment>
<dbReference type="InterPro" id="IPR007167">
    <property type="entry name" value="Fe-transptr_FeoA-like"/>
</dbReference>
<dbReference type="InterPro" id="IPR038157">
    <property type="entry name" value="FeoA_core_dom"/>
</dbReference>
<proteinExistence type="predicted"/>
<reference evidence="3" key="1">
    <citation type="submission" date="2020-10" db="EMBL/GenBank/DDBJ databases">
        <authorList>
            <person name="Gilroy R."/>
        </authorList>
    </citation>
    <scope>NUCLEOTIDE SEQUENCE</scope>
    <source>
        <strain evidence="3">CHK190-19873</strain>
    </source>
</reference>